<protein>
    <submittedName>
        <fullName evidence="1">Uncharacterized protein</fullName>
    </submittedName>
</protein>
<comment type="caution">
    <text evidence="1">The sequence shown here is derived from an EMBL/GenBank/DDBJ whole genome shotgun (WGS) entry which is preliminary data.</text>
</comment>
<keyword evidence="2" id="KW-1185">Reference proteome</keyword>
<dbReference type="Proteomes" id="UP000004219">
    <property type="component" value="Unassembled WGS sequence"/>
</dbReference>
<evidence type="ECO:0000313" key="2">
    <source>
        <dbReference type="Proteomes" id="UP000004219"/>
    </source>
</evidence>
<name>I9U899_PHOVU</name>
<organism evidence="1 2">
    <name type="scientific">Phocaeicola vulgatus CL09T03C04</name>
    <dbReference type="NCBI Taxonomy" id="997891"/>
    <lineage>
        <taxon>Bacteria</taxon>
        <taxon>Pseudomonadati</taxon>
        <taxon>Bacteroidota</taxon>
        <taxon>Bacteroidia</taxon>
        <taxon>Bacteroidales</taxon>
        <taxon>Bacteroidaceae</taxon>
        <taxon>Phocaeicola</taxon>
    </lineage>
</organism>
<sequence length="161" mass="18132">MPERCFYGFADDFFFAVPLSRKRKAVSDRPIHKWNKPLCTAGKPGRMILYVRPDTLGQTYKIILPCRWFARFHASGYVPFFPFGDFFFSQISLLKFSCLICLHFRLPPFSRLSVTPHQAVISVLGAKVIPGLDGNARSSLLFSAKISSPAGSIFPEKPCIP</sequence>
<proteinExistence type="predicted"/>
<dbReference type="HOGENOM" id="CLU_145867_0_0_10"/>
<accession>I9U899</accession>
<dbReference type="EMBL" id="AGXZ01000016">
    <property type="protein sequence ID" value="EIY78521.1"/>
    <property type="molecule type" value="Genomic_DNA"/>
</dbReference>
<reference evidence="1 2" key="1">
    <citation type="submission" date="2012-02" db="EMBL/GenBank/DDBJ databases">
        <title>The Genome Sequence of Bacteroides vulgatus CL09T03C04.</title>
        <authorList>
            <consortium name="The Broad Institute Genome Sequencing Platform"/>
            <person name="Earl A."/>
            <person name="Ward D."/>
            <person name="Feldgarden M."/>
            <person name="Gevers D."/>
            <person name="Zitomersky N.L."/>
            <person name="Coyne M.J."/>
            <person name="Comstock L.E."/>
            <person name="Young S.K."/>
            <person name="Zeng Q."/>
            <person name="Gargeya S."/>
            <person name="Fitzgerald M."/>
            <person name="Haas B."/>
            <person name="Abouelleil A."/>
            <person name="Alvarado L."/>
            <person name="Arachchi H.M."/>
            <person name="Berlin A."/>
            <person name="Chapman S.B."/>
            <person name="Gearin G."/>
            <person name="Goldberg J."/>
            <person name="Griggs A."/>
            <person name="Gujja S."/>
            <person name="Hansen M."/>
            <person name="Heiman D."/>
            <person name="Howarth C."/>
            <person name="Larimer J."/>
            <person name="Lui A."/>
            <person name="MacDonald P.J.P."/>
            <person name="McCowen C."/>
            <person name="Montmayeur A."/>
            <person name="Murphy C."/>
            <person name="Neiman D."/>
            <person name="Pearson M."/>
            <person name="Priest M."/>
            <person name="Roberts A."/>
            <person name="Saif S."/>
            <person name="Shea T."/>
            <person name="Sisk P."/>
            <person name="Stolte C."/>
            <person name="Sykes S."/>
            <person name="Wortman J."/>
            <person name="Nusbaum C."/>
            <person name="Birren B."/>
        </authorList>
    </citation>
    <scope>NUCLEOTIDE SEQUENCE [LARGE SCALE GENOMIC DNA]</scope>
    <source>
        <strain evidence="1 2">CL09T03C04</strain>
    </source>
</reference>
<gene>
    <name evidence="1" type="ORF">HMPREF1058_01951</name>
</gene>
<dbReference type="AlphaFoldDB" id="I9U899"/>
<evidence type="ECO:0000313" key="1">
    <source>
        <dbReference type="EMBL" id="EIY78521.1"/>
    </source>
</evidence>